<sequence length="305" mass="33105">MHKLIIIGSGPAGLTAALYAARANLKPLVLAGLTYGGQLMITTEVENYPGFPEGIQGPELMQKMIEQAERFGAEIVYDDVSKVDFSQKPFKLWTSDKEYEAASVIIATGASSMWLGLPSEEKFRGKGISACATCDGFFFKEKDIIVVGGGDAAMEEASYLTKFAKKVTILNRSENFRASKIMLDRVKANPKISVETNKVIEEFLGDQKLTGVKVKDVVTGTSEDRVIEGAFIAIGHKPNTDIFKGQIELDVKGYIVPKDQTLTSVEGVFVAGDVRDHRYRQGVTAAGMGCMAALDAEKYLGMDHG</sequence>
<dbReference type="PRINTS" id="PR00469">
    <property type="entry name" value="PNDRDTASEII"/>
</dbReference>
<reference evidence="9 10" key="1">
    <citation type="journal article" date="2016" name="Nat. Commun.">
        <title>Thousands of microbial genomes shed light on interconnected biogeochemical processes in an aquifer system.</title>
        <authorList>
            <person name="Anantharaman K."/>
            <person name="Brown C.T."/>
            <person name="Hug L.A."/>
            <person name="Sharon I."/>
            <person name="Castelle C.J."/>
            <person name="Probst A.J."/>
            <person name="Thomas B.C."/>
            <person name="Singh A."/>
            <person name="Wilkins M.J."/>
            <person name="Karaoz U."/>
            <person name="Brodie E.L."/>
            <person name="Williams K.H."/>
            <person name="Hubbard S.S."/>
            <person name="Banfield J.F."/>
        </authorList>
    </citation>
    <scope>NUCLEOTIDE SEQUENCE [LARGE SCALE GENOMIC DNA]</scope>
</reference>
<gene>
    <name evidence="9" type="ORF">A2717_02945</name>
</gene>
<evidence type="ECO:0000256" key="5">
    <source>
        <dbReference type="ARBA" id="ARBA00023284"/>
    </source>
</evidence>
<dbReference type="InterPro" id="IPR023753">
    <property type="entry name" value="FAD/NAD-binding_dom"/>
</dbReference>
<evidence type="ECO:0000256" key="4">
    <source>
        <dbReference type="ARBA" id="ARBA00023157"/>
    </source>
</evidence>
<evidence type="ECO:0000256" key="2">
    <source>
        <dbReference type="ARBA" id="ARBA00022827"/>
    </source>
</evidence>
<comment type="catalytic activity">
    <reaction evidence="6">
        <text>[thioredoxin]-dithiol + NADP(+) = [thioredoxin]-disulfide + NADPH + H(+)</text>
        <dbReference type="Rhea" id="RHEA:20345"/>
        <dbReference type="Rhea" id="RHEA-COMP:10698"/>
        <dbReference type="Rhea" id="RHEA-COMP:10700"/>
        <dbReference type="ChEBI" id="CHEBI:15378"/>
        <dbReference type="ChEBI" id="CHEBI:29950"/>
        <dbReference type="ChEBI" id="CHEBI:50058"/>
        <dbReference type="ChEBI" id="CHEBI:57783"/>
        <dbReference type="ChEBI" id="CHEBI:58349"/>
        <dbReference type="EC" id="1.8.1.9"/>
    </reaction>
</comment>
<dbReference type="Pfam" id="PF07992">
    <property type="entry name" value="Pyr_redox_2"/>
    <property type="match status" value="1"/>
</dbReference>
<dbReference type="GO" id="GO:0004791">
    <property type="term" value="F:thioredoxin-disulfide reductase (NADPH) activity"/>
    <property type="evidence" value="ECO:0007669"/>
    <property type="project" value="UniProtKB-UniRule"/>
</dbReference>
<dbReference type="NCBIfam" id="TIGR01292">
    <property type="entry name" value="TRX_reduct"/>
    <property type="match status" value="1"/>
</dbReference>
<proteinExistence type="inferred from homology"/>
<feature type="domain" description="FAD/NAD(P)-binding" evidence="8">
    <location>
        <begin position="3"/>
        <end position="289"/>
    </location>
</feature>
<evidence type="ECO:0000256" key="6">
    <source>
        <dbReference type="RuleBase" id="RU003880"/>
    </source>
</evidence>
<keyword evidence="2 6" id="KW-0274">FAD</keyword>
<comment type="subunit">
    <text evidence="6">Homodimer.</text>
</comment>
<protein>
    <recommendedName>
        <fullName evidence="6">Thioredoxin reductase</fullName>
        <ecNumber evidence="6">1.8.1.9</ecNumber>
    </recommendedName>
</protein>
<keyword evidence="4" id="KW-1015">Disulfide bond</keyword>
<evidence type="ECO:0000256" key="3">
    <source>
        <dbReference type="ARBA" id="ARBA00023002"/>
    </source>
</evidence>
<dbReference type="Gene3D" id="3.50.50.60">
    <property type="entry name" value="FAD/NAD(P)-binding domain"/>
    <property type="match status" value="2"/>
</dbReference>
<dbReference type="InterPro" id="IPR050097">
    <property type="entry name" value="Ferredoxin-NADP_redctase_2"/>
</dbReference>
<accession>A0A1F5N7D1</accession>
<evidence type="ECO:0000259" key="8">
    <source>
        <dbReference type="Pfam" id="PF07992"/>
    </source>
</evidence>
<keyword evidence="3 6" id="KW-0560">Oxidoreductase</keyword>
<comment type="similarity">
    <text evidence="6">Belongs to the class-II pyridine nucleotide-disulfide oxidoreductase family.</text>
</comment>
<dbReference type="STRING" id="1817821.A2717_02945"/>
<dbReference type="GO" id="GO:0005737">
    <property type="term" value="C:cytoplasm"/>
    <property type="evidence" value="ECO:0007669"/>
    <property type="project" value="InterPro"/>
</dbReference>
<comment type="caution">
    <text evidence="9">The sequence shown here is derived from an EMBL/GenBank/DDBJ whole genome shotgun (WGS) entry which is preliminary data.</text>
</comment>
<dbReference type="PRINTS" id="PR00368">
    <property type="entry name" value="FADPNR"/>
</dbReference>
<dbReference type="PANTHER" id="PTHR48105">
    <property type="entry name" value="THIOREDOXIN REDUCTASE 1-RELATED-RELATED"/>
    <property type="match status" value="1"/>
</dbReference>
<dbReference type="AlphaFoldDB" id="A0A1F5N7D1"/>
<organism evidence="9 10">
    <name type="scientific">Candidatus Doudnabacteria bacterium RIFCSPHIGHO2_01_FULL_41_86</name>
    <dbReference type="NCBI Taxonomy" id="1817821"/>
    <lineage>
        <taxon>Bacteria</taxon>
        <taxon>Candidatus Doudnaibacteriota</taxon>
    </lineage>
</organism>
<dbReference type="EC" id="1.8.1.9" evidence="6"/>
<comment type="cofactor">
    <cofactor evidence="7">
        <name>FAD</name>
        <dbReference type="ChEBI" id="CHEBI:57692"/>
    </cofactor>
    <text evidence="7">Binds 1 FAD per subunit.</text>
</comment>
<dbReference type="InterPro" id="IPR005982">
    <property type="entry name" value="Thioredox_Rdtase"/>
</dbReference>
<name>A0A1F5N7D1_9BACT</name>
<keyword evidence="5 6" id="KW-0676">Redox-active center</keyword>
<dbReference type="PROSITE" id="PS00573">
    <property type="entry name" value="PYRIDINE_REDOX_2"/>
    <property type="match status" value="1"/>
</dbReference>
<dbReference type="SUPFAM" id="SSF51905">
    <property type="entry name" value="FAD/NAD(P)-binding domain"/>
    <property type="match status" value="1"/>
</dbReference>
<dbReference type="InterPro" id="IPR036188">
    <property type="entry name" value="FAD/NAD-bd_sf"/>
</dbReference>
<evidence type="ECO:0000313" key="10">
    <source>
        <dbReference type="Proteomes" id="UP000177610"/>
    </source>
</evidence>
<evidence type="ECO:0000313" key="9">
    <source>
        <dbReference type="EMBL" id="OGE73545.1"/>
    </source>
</evidence>
<dbReference type="Proteomes" id="UP000177610">
    <property type="component" value="Unassembled WGS sequence"/>
</dbReference>
<keyword evidence="7" id="KW-0521">NADP</keyword>
<evidence type="ECO:0000256" key="1">
    <source>
        <dbReference type="ARBA" id="ARBA00022630"/>
    </source>
</evidence>
<evidence type="ECO:0000256" key="7">
    <source>
        <dbReference type="RuleBase" id="RU003881"/>
    </source>
</evidence>
<keyword evidence="1 6" id="KW-0285">Flavoprotein</keyword>
<dbReference type="EMBL" id="MFEH01000007">
    <property type="protein sequence ID" value="OGE73545.1"/>
    <property type="molecule type" value="Genomic_DNA"/>
</dbReference>
<dbReference type="InterPro" id="IPR008255">
    <property type="entry name" value="Pyr_nucl-diS_OxRdtase_2_AS"/>
</dbReference>
<dbReference type="GO" id="GO:0019430">
    <property type="term" value="P:removal of superoxide radicals"/>
    <property type="evidence" value="ECO:0007669"/>
    <property type="project" value="UniProtKB-UniRule"/>
</dbReference>